<evidence type="ECO:0000313" key="3">
    <source>
        <dbReference type="Proteomes" id="UP001059824"/>
    </source>
</evidence>
<dbReference type="EMBL" id="CP045921">
    <property type="protein sequence ID" value="QHN42572.1"/>
    <property type="molecule type" value="Genomic_DNA"/>
</dbReference>
<organism evidence="2 3">
    <name type="scientific">Candidatus Mycosynbacter amalyticus</name>
    <dbReference type="NCBI Taxonomy" id="2665156"/>
    <lineage>
        <taxon>Bacteria</taxon>
        <taxon>Candidatus Saccharimonadota</taxon>
        <taxon>Candidatus Saccharimonadota incertae sedis</taxon>
        <taxon>Candidatus Mycosynbacter</taxon>
    </lineage>
</organism>
<accession>A0A857MLU8</accession>
<proteinExistence type="predicted"/>
<gene>
    <name evidence="2" type="ORF">GII36_01750</name>
</gene>
<evidence type="ECO:0000313" key="2">
    <source>
        <dbReference type="EMBL" id="QHN42572.1"/>
    </source>
</evidence>
<dbReference type="Proteomes" id="UP001059824">
    <property type="component" value="Chromosome"/>
</dbReference>
<dbReference type="KEGG" id="mama:GII36_01750"/>
<sequence length="214" mass="24419">MPKTQPELQRDTSPPPHSLSMNPANWMRRSKKLGNVAMHGIYQTRRFLDYEIAAPGPGSIMPIFVAPEDSHASSLRKIDKLRNMAKRSHEVLVSVNTVFPMTLFPSTVIVDRTKVTIISRTFFFTSKTVSIRVEDILNVSCTLGPFFGSVVISSRVMNSTDHFEIDLFWRHDAIRLKHIIQGYMIAQHNEVDISHLSREELVEHLAELGHENDR</sequence>
<dbReference type="RefSeq" id="WP_260763975.1">
    <property type="nucleotide sequence ID" value="NZ_CP045921.1"/>
</dbReference>
<protein>
    <submittedName>
        <fullName evidence="2">Uncharacterized protein</fullName>
    </submittedName>
</protein>
<name>A0A857MLU8_9BACT</name>
<dbReference type="AlphaFoldDB" id="A0A857MLU8"/>
<keyword evidence="3" id="KW-1185">Reference proteome</keyword>
<feature type="region of interest" description="Disordered" evidence="1">
    <location>
        <begin position="1"/>
        <end position="23"/>
    </location>
</feature>
<reference evidence="2" key="1">
    <citation type="journal article" date="2021" name="Nat. Microbiol.">
        <title>Cocultivation of an ultrasmall environmental parasitic bacterium with lytic ability against bacteria associated with wastewater foams.</title>
        <authorList>
            <person name="Batinovic S."/>
            <person name="Rose J.J.A."/>
            <person name="Ratcliffe J."/>
            <person name="Seviour R.J."/>
            <person name="Petrovski S."/>
        </authorList>
    </citation>
    <scope>NUCLEOTIDE SEQUENCE</scope>
    <source>
        <strain evidence="2">JR1</strain>
    </source>
</reference>
<evidence type="ECO:0000256" key="1">
    <source>
        <dbReference type="SAM" id="MobiDB-lite"/>
    </source>
</evidence>